<comment type="caution">
    <text evidence="1">The sequence shown here is derived from an EMBL/GenBank/DDBJ whole genome shotgun (WGS) entry which is preliminary data.</text>
</comment>
<organism evidence="1 2">
    <name type="scientific">Pistacia atlantica</name>
    <dbReference type="NCBI Taxonomy" id="434234"/>
    <lineage>
        <taxon>Eukaryota</taxon>
        <taxon>Viridiplantae</taxon>
        <taxon>Streptophyta</taxon>
        <taxon>Embryophyta</taxon>
        <taxon>Tracheophyta</taxon>
        <taxon>Spermatophyta</taxon>
        <taxon>Magnoliopsida</taxon>
        <taxon>eudicotyledons</taxon>
        <taxon>Gunneridae</taxon>
        <taxon>Pentapetalae</taxon>
        <taxon>rosids</taxon>
        <taxon>malvids</taxon>
        <taxon>Sapindales</taxon>
        <taxon>Anacardiaceae</taxon>
        <taxon>Pistacia</taxon>
    </lineage>
</organism>
<name>A0ACC1C341_9ROSI</name>
<sequence>MCTCAFRLGFRKVIRSLFISFASATNTESPTKSAPTHLCTYRTREMEEEMEVELPVFEAREIDLDYEFDAARFFDFTLEESLPEAREAELWFESAPSYPPSPFVAKLVLREDILLKNVNTSPKSIVNTSLDNDSDNGVVPEFSAIGISVRASLSISQLFSIAMLAMPKSLSITIGKELESDMTLLLPFIDCAGMSKGIFTNLQSGNLQKVPYQPLDLTKGLKFYDHMSTDKVKTKAKPAKTFTPRISTLMKPTTSQLAKQNKAAQVGNSR</sequence>
<dbReference type="Proteomes" id="UP001164250">
    <property type="component" value="Chromosome 2"/>
</dbReference>
<protein>
    <submittedName>
        <fullName evidence="1">Uncharacterized protein</fullName>
    </submittedName>
</protein>
<evidence type="ECO:0000313" key="2">
    <source>
        <dbReference type="Proteomes" id="UP001164250"/>
    </source>
</evidence>
<evidence type="ECO:0000313" key="1">
    <source>
        <dbReference type="EMBL" id="KAJ0106691.1"/>
    </source>
</evidence>
<dbReference type="EMBL" id="CM047898">
    <property type="protein sequence ID" value="KAJ0106691.1"/>
    <property type="molecule type" value="Genomic_DNA"/>
</dbReference>
<accession>A0ACC1C341</accession>
<reference evidence="2" key="1">
    <citation type="journal article" date="2023" name="G3 (Bethesda)">
        <title>Genome assembly and association tests identify interacting loci associated with vigor, precocity, and sex in interspecific pistachio rootstocks.</title>
        <authorList>
            <person name="Palmer W."/>
            <person name="Jacygrad E."/>
            <person name="Sagayaradj S."/>
            <person name="Cavanaugh K."/>
            <person name="Han R."/>
            <person name="Bertier L."/>
            <person name="Beede B."/>
            <person name="Kafkas S."/>
            <person name="Golino D."/>
            <person name="Preece J."/>
            <person name="Michelmore R."/>
        </authorList>
    </citation>
    <scope>NUCLEOTIDE SEQUENCE [LARGE SCALE GENOMIC DNA]</scope>
</reference>
<keyword evidence="2" id="KW-1185">Reference proteome</keyword>
<proteinExistence type="predicted"/>
<gene>
    <name evidence="1" type="ORF">Patl1_18605</name>
</gene>